<evidence type="ECO:0000256" key="6">
    <source>
        <dbReference type="ARBA" id="ARBA00023004"/>
    </source>
</evidence>
<evidence type="ECO:0000256" key="8">
    <source>
        <dbReference type="ARBA" id="ARBA00023077"/>
    </source>
</evidence>
<dbReference type="InterPro" id="IPR039426">
    <property type="entry name" value="TonB-dep_rcpt-like"/>
</dbReference>
<keyword evidence="6" id="KW-0408">Iron</keyword>
<dbReference type="InterPro" id="IPR036942">
    <property type="entry name" value="Beta-barrel_TonB_sf"/>
</dbReference>
<keyword evidence="3 11" id="KW-1134">Transmembrane beta strand</keyword>
<dbReference type="Gene3D" id="2.40.170.20">
    <property type="entry name" value="TonB-dependent receptor, beta-barrel domain"/>
    <property type="match status" value="1"/>
</dbReference>
<dbReference type="KEGG" id="nar:Saro_1676"/>
<dbReference type="GO" id="GO:0009279">
    <property type="term" value="C:cell outer membrane"/>
    <property type="evidence" value="ECO:0007669"/>
    <property type="project" value="UniProtKB-SubCell"/>
</dbReference>
<dbReference type="STRING" id="279238.Saro_1676"/>
<feature type="chain" id="PRO_5004208088" evidence="13">
    <location>
        <begin position="31"/>
        <end position="875"/>
    </location>
</feature>
<evidence type="ECO:0000256" key="11">
    <source>
        <dbReference type="PROSITE-ProRule" id="PRU01360"/>
    </source>
</evidence>
<dbReference type="SUPFAM" id="SSF56935">
    <property type="entry name" value="Porins"/>
    <property type="match status" value="1"/>
</dbReference>
<dbReference type="PROSITE" id="PS52016">
    <property type="entry name" value="TONB_DEPENDENT_REC_3"/>
    <property type="match status" value="1"/>
</dbReference>
<accession>Q2G7Q7</accession>
<keyword evidence="17" id="KW-1185">Reference proteome</keyword>
<sequence>MRMKSGPSYTARISRLLLLAGTAISFPAMAQQAQSDAAESDPNIIIVTAQKRSENLQNVPISIQALGTQKLEQLGVANFTDYAQQLPSVTFQALGGTPGTNVVYMRGVASGGDGNHSGSLPSVGVYLDEQPVTTIGGNLDVHVYDIARIESLSGPQGTLYGASSEAGTIRIITNKPDTTGFYGSVDAEVNTVNKGGEGYKFEGMINAPISAMAALRVVGYYQRDAGFIDNVPGTRTFLGTPVLDENDQYAGNLPDGISVNNNAFVKKDYNYTDTYGGRAALKVDLDDNWTVTPQVMYQKTKSRGSYGFDPSVGDLQVQHFFPEFRNDKFVQAALTIEGKIGNWDLTYSGAYLDRRTFQSSDYTDYAEAYDALYANYTYEGTFYCSGLAGCFAYQDANGNTIDPRQKVIGTDHFKKLSQELRIASPADQPLRVVAGLFYQRQSNDIHQDYQIANLAPNLSVNGHPGTLWLTEQKRVDKDYAAFGEVSFDVAPTVTLTAGGRYFKYDNSLIGFFGFGRNPGDTGQYDGDPPNAAYSNRTGVAQCFTTAGERLYDRSTDTYSSSRTLLPAAVPGGPCTNLAVYQDGTLKPVRTKDDGFTYRFNATWKPNSDVMLYATWSRGFRPGGINRRADVEPYKADFLTNYEVGFKSTLAGGMVRLNGAVYQQNWKDFQFAFLGANSFTEIHNGPNARIRGVDMDASIGRGPLTVNVSAAYTDTKTLKNLCLFDDPSFTCTADGPTGETNLISAPKGTRLPITPKFKASGTLRYTVPMGDAKAHFQLNGMYQSSASSDIRTAIYETFSGDVINPSAQLGRLKAFGTVNAAVGADWDSYSIELFVSNIFDERGQLSRFQQCGSCGQRPYIVPTTPRMFGLRAGAKF</sequence>
<organism evidence="16 17">
    <name type="scientific">Novosphingobium aromaticivorans (strain ATCC 700278 / DSM 12444 / CCUG 56034 / CIP 105152 / NBRC 16084 / F199)</name>
    <dbReference type="NCBI Taxonomy" id="279238"/>
    <lineage>
        <taxon>Bacteria</taxon>
        <taxon>Pseudomonadati</taxon>
        <taxon>Pseudomonadota</taxon>
        <taxon>Alphaproteobacteria</taxon>
        <taxon>Sphingomonadales</taxon>
        <taxon>Sphingomonadaceae</taxon>
        <taxon>Novosphingobium</taxon>
    </lineage>
</organism>
<dbReference type="Proteomes" id="UP000009134">
    <property type="component" value="Chromosome"/>
</dbReference>
<dbReference type="Gene3D" id="2.170.130.10">
    <property type="entry name" value="TonB-dependent receptor, plug domain"/>
    <property type="match status" value="1"/>
</dbReference>
<evidence type="ECO:0000259" key="14">
    <source>
        <dbReference type="Pfam" id="PF00593"/>
    </source>
</evidence>
<evidence type="ECO:0000259" key="15">
    <source>
        <dbReference type="Pfam" id="PF07715"/>
    </source>
</evidence>
<dbReference type="InterPro" id="IPR000531">
    <property type="entry name" value="Beta-barrel_TonB"/>
</dbReference>
<evidence type="ECO:0000313" key="17">
    <source>
        <dbReference type="Proteomes" id="UP000009134"/>
    </source>
</evidence>
<feature type="domain" description="TonB-dependent receptor-like beta-barrel" evidence="14">
    <location>
        <begin position="343"/>
        <end position="837"/>
    </location>
</feature>
<keyword evidence="5 11" id="KW-0812">Transmembrane</keyword>
<proteinExistence type="inferred from homology"/>
<keyword evidence="7" id="KW-0406">Ion transport</keyword>
<evidence type="ECO:0000256" key="2">
    <source>
        <dbReference type="ARBA" id="ARBA00022448"/>
    </source>
</evidence>
<keyword evidence="10 11" id="KW-0998">Cell outer membrane</keyword>
<feature type="signal peptide" evidence="13">
    <location>
        <begin position="1"/>
        <end position="30"/>
    </location>
</feature>
<dbReference type="Pfam" id="PF07715">
    <property type="entry name" value="Plug"/>
    <property type="match status" value="1"/>
</dbReference>
<evidence type="ECO:0000256" key="13">
    <source>
        <dbReference type="SAM" id="SignalP"/>
    </source>
</evidence>
<keyword evidence="8 12" id="KW-0798">TonB box</keyword>
<dbReference type="PANTHER" id="PTHR32552:SF81">
    <property type="entry name" value="TONB-DEPENDENT OUTER MEMBRANE RECEPTOR"/>
    <property type="match status" value="1"/>
</dbReference>
<evidence type="ECO:0000256" key="4">
    <source>
        <dbReference type="ARBA" id="ARBA00022496"/>
    </source>
</evidence>
<reference evidence="17" key="1">
    <citation type="submission" date="2006-01" db="EMBL/GenBank/DDBJ databases">
        <title>Complete sequence of Novosphingobium aromaticivorans DSM 12444.</title>
        <authorList>
            <consortium name="US DOE Joint Genome Institute"/>
            <person name="Copeland A."/>
            <person name="Lucas S."/>
            <person name="Lapidus A."/>
            <person name="Barry K."/>
            <person name="Detter J.C."/>
            <person name="Glavina T."/>
            <person name="Hammon N."/>
            <person name="Israni S."/>
            <person name="Pitluck S."/>
            <person name="Chain P."/>
            <person name="Malfatti S."/>
            <person name="Shin M."/>
            <person name="Vergez L."/>
            <person name="Schmutz J."/>
            <person name="Larimer F."/>
            <person name="Land M."/>
            <person name="Kyrpides N."/>
            <person name="Ivanova N."/>
            <person name="Fredrickson J."/>
            <person name="Balkwill D."/>
            <person name="Romine M.F."/>
            <person name="Richardson P."/>
        </authorList>
    </citation>
    <scope>NUCLEOTIDE SEQUENCE [LARGE SCALE GENOMIC DNA]</scope>
    <source>
        <strain evidence="17">ATCC 700278 / DSM 12444 / CCUG 56034 / CIP 105152 / NBRC 16084 / F199</strain>
    </source>
</reference>
<evidence type="ECO:0000256" key="9">
    <source>
        <dbReference type="ARBA" id="ARBA00023136"/>
    </source>
</evidence>
<dbReference type="AlphaFoldDB" id="Q2G7Q7"/>
<evidence type="ECO:0000313" key="16">
    <source>
        <dbReference type="EMBL" id="ABD26116.1"/>
    </source>
</evidence>
<keyword evidence="13" id="KW-0732">Signal</keyword>
<keyword evidence="2 11" id="KW-0813">Transport</keyword>
<comment type="subcellular location">
    <subcellularLocation>
        <location evidence="1 11">Cell outer membrane</location>
        <topology evidence="1 11">Multi-pass membrane protein</topology>
    </subcellularLocation>
</comment>
<gene>
    <name evidence="16" type="ordered locus">Saro_1676</name>
</gene>
<evidence type="ECO:0000256" key="1">
    <source>
        <dbReference type="ARBA" id="ARBA00004571"/>
    </source>
</evidence>
<dbReference type="PANTHER" id="PTHR32552">
    <property type="entry name" value="FERRICHROME IRON RECEPTOR-RELATED"/>
    <property type="match status" value="1"/>
</dbReference>
<dbReference type="EMBL" id="CP000248">
    <property type="protein sequence ID" value="ABD26116.1"/>
    <property type="molecule type" value="Genomic_DNA"/>
</dbReference>
<evidence type="ECO:0000256" key="3">
    <source>
        <dbReference type="ARBA" id="ARBA00022452"/>
    </source>
</evidence>
<dbReference type="InterPro" id="IPR037066">
    <property type="entry name" value="Plug_dom_sf"/>
</dbReference>
<evidence type="ECO:0000256" key="5">
    <source>
        <dbReference type="ARBA" id="ARBA00022692"/>
    </source>
</evidence>
<dbReference type="Pfam" id="PF00593">
    <property type="entry name" value="TonB_dep_Rec_b-barrel"/>
    <property type="match status" value="1"/>
</dbReference>
<evidence type="ECO:0000256" key="7">
    <source>
        <dbReference type="ARBA" id="ARBA00023065"/>
    </source>
</evidence>
<keyword evidence="4" id="KW-0410">Iron transport</keyword>
<keyword evidence="16" id="KW-0675">Receptor</keyword>
<name>Q2G7Q7_NOVAD</name>
<keyword evidence="9 11" id="KW-0472">Membrane</keyword>
<dbReference type="GO" id="GO:0006826">
    <property type="term" value="P:iron ion transport"/>
    <property type="evidence" value="ECO:0007669"/>
    <property type="project" value="UniProtKB-KW"/>
</dbReference>
<dbReference type="HOGENOM" id="CLU_008287_15_1_5"/>
<protein>
    <submittedName>
        <fullName evidence="16">TonB-dependent receptor</fullName>
    </submittedName>
</protein>
<evidence type="ECO:0000256" key="12">
    <source>
        <dbReference type="RuleBase" id="RU003357"/>
    </source>
</evidence>
<dbReference type="InterPro" id="IPR012910">
    <property type="entry name" value="Plug_dom"/>
</dbReference>
<feature type="domain" description="TonB-dependent receptor plug" evidence="15">
    <location>
        <begin position="56"/>
        <end position="168"/>
    </location>
</feature>
<evidence type="ECO:0000256" key="10">
    <source>
        <dbReference type="ARBA" id="ARBA00023237"/>
    </source>
</evidence>
<dbReference type="eggNOG" id="COG1629">
    <property type="taxonomic scope" value="Bacteria"/>
</dbReference>
<comment type="similarity">
    <text evidence="11 12">Belongs to the TonB-dependent receptor family.</text>
</comment>